<feature type="compositionally biased region" description="Low complexity" evidence="2">
    <location>
        <begin position="257"/>
        <end position="275"/>
    </location>
</feature>
<feature type="domain" description="RING-type" evidence="4">
    <location>
        <begin position="409"/>
        <end position="454"/>
    </location>
</feature>
<dbReference type="Proteomes" id="UP001222027">
    <property type="component" value="Unassembled WGS sequence"/>
</dbReference>
<dbReference type="EMBL" id="JAQQAF010000006">
    <property type="protein sequence ID" value="KAJ8479576.1"/>
    <property type="molecule type" value="Genomic_DNA"/>
</dbReference>
<evidence type="ECO:0000256" key="1">
    <source>
        <dbReference type="PROSITE-ProRule" id="PRU00175"/>
    </source>
</evidence>
<dbReference type="Gene3D" id="3.30.40.10">
    <property type="entry name" value="Zinc/RING finger domain, C3HC4 (zinc finger)"/>
    <property type="match status" value="1"/>
</dbReference>
<dbReference type="SMART" id="SM00184">
    <property type="entry name" value="RING"/>
    <property type="match status" value="1"/>
</dbReference>
<evidence type="ECO:0000313" key="5">
    <source>
        <dbReference type="EMBL" id="KAJ8479576.1"/>
    </source>
</evidence>
<feature type="compositionally biased region" description="Basic and acidic residues" evidence="2">
    <location>
        <begin position="536"/>
        <end position="550"/>
    </location>
</feature>
<comment type="caution">
    <text evidence="5">The sequence shown here is derived from an EMBL/GenBank/DDBJ whole genome shotgun (WGS) entry which is preliminary data.</text>
</comment>
<keyword evidence="3" id="KW-0472">Membrane</keyword>
<keyword evidence="6" id="KW-1185">Reference proteome</keyword>
<evidence type="ECO:0000256" key="2">
    <source>
        <dbReference type="SAM" id="MobiDB-lite"/>
    </source>
</evidence>
<keyword evidence="1" id="KW-0479">Metal-binding</keyword>
<feature type="compositionally biased region" description="Polar residues" evidence="2">
    <location>
        <begin position="390"/>
        <end position="403"/>
    </location>
</feature>
<name>A0AAV8QLV0_ENSVE</name>
<dbReference type="AlphaFoldDB" id="A0AAV8QLV0"/>
<feature type="compositionally biased region" description="Low complexity" evidence="2">
    <location>
        <begin position="380"/>
        <end position="389"/>
    </location>
</feature>
<feature type="region of interest" description="Disordered" evidence="2">
    <location>
        <begin position="256"/>
        <end position="275"/>
    </location>
</feature>
<feature type="compositionally biased region" description="Basic and acidic residues" evidence="2">
    <location>
        <begin position="220"/>
        <end position="237"/>
    </location>
</feature>
<proteinExistence type="predicted"/>
<keyword evidence="3" id="KW-0812">Transmembrane</keyword>
<feature type="compositionally biased region" description="Acidic residues" evidence="2">
    <location>
        <begin position="1"/>
        <end position="14"/>
    </location>
</feature>
<dbReference type="PANTHER" id="PTHR31150:SF32">
    <property type="entry name" value="RING_U-BOX SUPERFAMILY PROTEIN"/>
    <property type="match status" value="1"/>
</dbReference>
<dbReference type="GO" id="GO:0008270">
    <property type="term" value="F:zinc ion binding"/>
    <property type="evidence" value="ECO:0007669"/>
    <property type="project" value="UniProtKB-KW"/>
</dbReference>
<keyword evidence="1" id="KW-0862">Zinc</keyword>
<protein>
    <recommendedName>
        <fullName evidence="4">RING-type domain-containing protein</fullName>
    </recommendedName>
</protein>
<reference evidence="5 6" key="1">
    <citation type="submission" date="2022-12" db="EMBL/GenBank/DDBJ databases">
        <title>Chromosome-scale assembly of the Ensete ventricosum genome.</title>
        <authorList>
            <person name="Dussert Y."/>
            <person name="Stocks J."/>
            <person name="Wendawek A."/>
            <person name="Woldeyes F."/>
            <person name="Nichols R.A."/>
            <person name="Borrell J.S."/>
        </authorList>
    </citation>
    <scope>NUCLEOTIDE SEQUENCE [LARGE SCALE GENOMIC DNA]</scope>
    <source>
        <strain evidence="6">cv. Maze</strain>
        <tissue evidence="5">Seeds</tissue>
    </source>
</reference>
<dbReference type="CDD" id="cd16448">
    <property type="entry name" value="RING-H2"/>
    <property type="match status" value="1"/>
</dbReference>
<feature type="region of interest" description="Disordered" evidence="2">
    <location>
        <begin position="482"/>
        <end position="550"/>
    </location>
</feature>
<keyword evidence="1" id="KW-0863">Zinc-finger</keyword>
<evidence type="ECO:0000259" key="4">
    <source>
        <dbReference type="PROSITE" id="PS50089"/>
    </source>
</evidence>
<organism evidence="5 6">
    <name type="scientific">Ensete ventricosum</name>
    <name type="common">Abyssinian banana</name>
    <name type="synonym">Musa ensete</name>
    <dbReference type="NCBI Taxonomy" id="4639"/>
    <lineage>
        <taxon>Eukaryota</taxon>
        <taxon>Viridiplantae</taxon>
        <taxon>Streptophyta</taxon>
        <taxon>Embryophyta</taxon>
        <taxon>Tracheophyta</taxon>
        <taxon>Spermatophyta</taxon>
        <taxon>Magnoliopsida</taxon>
        <taxon>Liliopsida</taxon>
        <taxon>Zingiberales</taxon>
        <taxon>Musaceae</taxon>
        <taxon>Ensete</taxon>
    </lineage>
</organism>
<keyword evidence="3" id="KW-1133">Transmembrane helix</keyword>
<feature type="compositionally biased region" description="Polar residues" evidence="2">
    <location>
        <begin position="183"/>
        <end position="197"/>
    </location>
</feature>
<gene>
    <name evidence="5" type="ORF">OPV22_023303</name>
</gene>
<feature type="transmembrane region" description="Helical" evidence="3">
    <location>
        <begin position="28"/>
        <end position="50"/>
    </location>
</feature>
<dbReference type="PANTHER" id="PTHR31150">
    <property type="entry name" value="EXPRESSED PROTEIN"/>
    <property type="match status" value="1"/>
</dbReference>
<feature type="region of interest" description="Disordered" evidence="2">
    <location>
        <begin position="171"/>
        <end position="237"/>
    </location>
</feature>
<dbReference type="PROSITE" id="PS50089">
    <property type="entry name" value="ZF_RING_2"/>
    <property type="match status" value="1"/>
</dbReference>
<dbReference type="InterPro" id="IPR013083">
    <property type="entry name" value="Znf_RING/FYVE/PHD"/>
</dbReference>
<sequence>MRLEEEAEEEEAEEEKERKNLRRSSGKISIMVFVAPEKLTVLLIILLASLPSNAMAGRQTRIFGKYAAPKGSMTKDLSKHGLHQEQISIVHSRILKPLRNSWKLKCFKEKFSTRTNMGANCCVAVKDKPLPSPAQFDVSTYRNVRRSPTWSFRWDNRTHIEDAMDNVAQFSHHHSGNVGPQIRSDSPTEAESLSDRGSPSDALHLEKWHESPIRSGSAGKLKDVSADDQSIKSDSSCKSKDSLKLSYFASAPDVKFSKSVPSTPSSSSYKADPSSSRYLTAAGYHLFIPLMRTAKYPTSSRRACRSPGFQLCRQISDSRIPSLQSLNENSSPEGRHSFVLSFRSNELSTGGSHGESSDGWSMRTFSELVASSNRERWSFDSDNLTSSSSKITGSNPQQTTQVSPDQPICKVCSKLLMEHCVVAVLVCGHIYHAECLEKMTTEIDRYDPTCPVCTHGEKSAAKLFKKAETKARNKLSRIGVADNNPHGDAICDRHKKGSEGPKMGASSSTTQSSFGRSFLRQRFSIGRPSRSTTENESNRKKGFWERYRKE</sequence>
<accession>A0AAV8QLV0</accession>
<evidence type="ECO:0000256" key="3">
    <source>
        <dbReference type="SAM" id="Phobius"/>
    </source>
</evidence>
<evidence type="ECO:0000313" key="6">
    <source>
        <dbReference type="Proteomes" id="UP001222027"/>
    </source>
</evidence>
<dbReference type="InterPro" id="IPR001841">
    <property type="entry name" value="Znf_RING"/>
</dbReference>
<feature type="region of interest" description="Disordered" evidence="2">
    <location>
        <begin position="1"/>
        <end position="20"/>
    </location>
</feature>
<feature type="compositionally biased region" description="Basic and acidic residues" evidence="2">
    <location>
        <begin position="203"/>
        <end position="212"/>
    </location>
</feature>
<feature type="region of interest" description="Disordered" evidence="2">
    <location>
        <begin position="378"/>
        <end position="403"/>
    </location>
</feature>
<dbReference type="SUPFAM" id="SSF57850">
    <property type="entry name" value="RING/U-box"/>
    <property type="match status" value="1"/>
</dbReference>